<organism evidence="2 3">
    <name type="scientific">Aplysia californica</name>
    <name type="common">California sea hare</name>
    <dbReference type="NCBI Taxonomy" id="6500"/>
    <lineage>
        <taxon>Eukaryota</taxon>
        <taxon>Metazoa</taxon>
        <taxon>Spiralia</taxon>
        <taxon>Lophotrochozoa</taxon>
        <taxon>Mollusca</taxon>
        <taxon>Gastropoda</taxon>
        <taxon>Heterobranchia</taxon>
        <taxon>Euthyneura</taxon>
        <taxon>Tectipleura</taxon>
        <taxon>Aplysiida</taxon>
        <taxon>Aplysioidea</taxon>
        <taxon>Aplysiidae</taxon>
        <taxon>Aplysia</taxon>
    </lineage>
</organism>
<dbReference type="GeneID" id="106013112"/>
<dbReference type="Gene3D" id="2.40.128.680">
    <property type="match status" value="1"/>
</dbReference>
<gene>
    <name evidence="3" type="primary">LOC101851871</name>
    <name evidence="4" type="synonym">LOC106013112</name>
</gene>
<evidence type="ECO:0000256" key="1">
    <source>
        <dbReference type="SAM" id="MobiDB-lite"/>
    </source>
</evidence>
<sequence length="149" mass="16373">MATIIDTNSLGSAKEATCHFMPCTIDHDGEAKVSGFFSQTFSSDSSNGMTASFRGRPLNGVKIDLPTGYTGYVLQEPRAQSTEEEDRHLVVTDTFKKFSAWNLDKKPTSDDIVQRAMQWVDIADAIHRPVAASSEDSSQDDSQRSLKGH</sequence>
<protein>
    <submittedName>
        <fullName evidence="3 4">Ribonuclease H2 subunit C</fullName>
    </submittedName>
</protein>
<dbReference type="GeneID" id="101851871"/>
<dbReference type="Pfam" id="PF08615">
    <property type="entry name" value="RNase_H2_suC"/>
    <property type="match status" value="1"/>
</dbReference>
<keyword evidence="2" id="KW-1185">Reference proteome</keyword>
<dbReference type="Proteomes" id="UP000694888">
    <property type="component" value="Unplaced"/>
</dbReference>
<dbReference type="PANTHER" id="PTHR47063">
    <property type="entry name" value="RIBONUCLEASE H2 SUBUNIT C"/>
    <property type="match status" value="1"/>
</dbReference>
<feature type="region of interest" description="Disordered" evidence="1">
    <location>
        <begin position="129"/>
        <end position="149"/>
    </location>
</feature>
<dbReference type="InterPro" id="IPR013924">
    <property type="entry name" value="RNase_H2_suC"/>
</dbReference>
<evidence type="ECO:0000313" key="2">
    <source>
        <dbReference type="Proteomes" id="UP000694888"/>
    </source>
</evidence>
<accession>A0ABM0JSJ3</accession>
<dbReference type="RefSeq" id="XP_012943410.1">
    <property type="nucleotide sequence ID" value="XM_013087956.2"/>
</dbReference>
<dbReference type="CDD" id="cd09271">
    <property type="entry name" value="RNase_H2-C"/>
    <property type="match status" value="1"/>
</dbReference>
<proteinExistence type="predicted"/>
<dbReference type="PANTHER" id="PTHR47063:SF1">
    <property type="entry name" value="RIBONUCLEASE H2 SUBUNIT C"/>
    <property type="match status" value="1"/>
</dbReference>
<dbReference type="RefSeq" id="XP_005100510.2">
    <property type="nucleotide sequence ID" value="XM_005100453.2"/>
</dbReference>
<dbReference type="InterPro" id="IPR052863">
    <property type="entry name" value="RNase_H2_subunit_C"/>
</dbReference>
<reference evidence="3 4" key="1">
    <citation type="submission" date="2025-05" db="UniProtKB">
        <authorList>
            <consortium name="RefSeq"/>
        </authorList>
    </citation>
    <scope>IDENTIFICATION</scope>
</reference>
<evidence type="ECO:0000313" key="3">
    <source>
        <dbReference type="RefSeq" id="XP_005100510.2"/>
    </source>
</evidence>
<evidence type="ECO:0000313" key="4">
    <source>
        <dbReference type="RefSeq" id="XP_012943410.1"/>
    </source>
</evidence>
<name>A0ABM0JSJ3_APLCA</name>